<dbReference type="Proteomes" id="UP000683925">
    <property type="component" value="Unassembled WGS sequence"/>
</dbReference>
<reference evidence="1" key="1">
    <citation type="submission" date="2021-01" db="EMBL/GenBank/DDBJ databases">
        <authorList>
            <consortium name="Genoscope - CEA"/>
            <person name="William W."/>
        </authorList>
    </citation>
    <scope>NUCLEOTIDE SEQUENCE</scope>
</reference>
<protein>
    <submittedName>
        <fullName evidence="1">Uncharacterized protein</fullName>
    </submittedName>
</protein>
<sequence length="69" mass="8624">MNEKIMKKYYIAIMLHALQAFYSSKDHFQYQQKIIPFCHFNYLVFFQFKRNIFNQCSQKDLFLFEQHKC</sequence>
<proteinExistence type="predicted"/>
<organism evidence="1 2">
    <name type="scientific">Paramecium octaurelia</name>
    <dbReference type="NCBI Taxonomy" id="43137"/>
    <lineage>
        <taxon>Eukaryota</taxon>
        <taxon>Sar</taxon>
        <taxon>Alveolata</taxon>
        <taxon>Ciliophora</taxon>
        <taxon>Intramacronucleata</taxon>
        <taxon>Oligohymenophorea</taxon>
        <taxon>Peniculida</taxon>
        <taxon>Parameciidae</taxon>
        <taxon>Paramecium</taxon>
    </lineage>
</organism>
<keyword evidence="2" id="KW-1185">Reference proteome</keyword>
<dbReference type="EMBL" id="CAJJDP010000028">
    <property type="protein sequence ID" value="CAD8153522.1"/>
    <property type="molecule type" value="Genomic_DNA"/>
</dbReference>
<comment type="caution">
    <text evidence="1">The sequence shown here is derived from an EMBL/GenBank/DDBJ whole genome shotgun (WGS) entry which is preliminary data.</text>
</comment>
<name>A0A8S1TQ29_PAROT</name>
<accession>A0A8S1TQ29</accession>
<evidence type="ECO:0000313" key="2">
    <source>
        <dbReference type="Proteomes" id="UP000683925"/>
    </source>
</evidence>
<evidence type="ECO:0000313" key="1">
    <source>
        <dbReference type="EMBL" id="CAD8153522.1"/>
    </source>
</evidence>
<gene>
    <name evidence="1" type="ORF">POCTA_138.1.T0280046</name>
</gene>
<dbReference type="AlphaFoldDB" id="A0A8S1TQ29"/>